<dbReference type="InterPro" id="IPR005471">
    <property type="entry name" value="Tscrpt_reg_IclR_N"/>
</dbReference>
<dbReference type="SUPFAM" id="SSF46785">
    <property type="entry name" value="Winged helix' DNA-binding domain"/>
    <property type="match status" value="1"/>
</dbReference>
<dbReference type="GO" id="GO:0003700">
    <property type="term" value="F:DNA-binding transcription factor activity"/>
    <property type="evidence" value="ECO:0007669"/>
    <property type="project" value="TreeGrafter"/>
</dbReference>
<keyword evidence="3" id="KW-0804">Transcription</keyword>
<evidence type="ECO:0000259" key="4">
    <source>
        <dbReference type="PROSITE" id="PS51077"/>
    </source>
</evidence>
<evidence type="ECO:0000256" key="1">
    <source>
        <dbReference type="ARBA" id="ARBA00023015"/>
    </source>
</evidence>
<dbReference type="Pfam" id="PF09339">
    <property type="entry name" value="HTH_IclR"/>
    <property type="match status" value="1"/>
</dbReference>
<accession>A0A1G8KEP3</accession>
<dbReference type="PANTHER" id="PTHR30136">
    <property type="entry name" value="HELIX-TURN-HELIX TRANSCRIPTIONAL REGULATOR, ICLR FAMILY"/>
    <property type="match status" value="1"/>
</dbReference>
<dbReference type="Gene3D" id="1.10.10.10">
    <property type="entry name" value="Winged helix-like DNA-binding domain superfamily/Winged helix DNA-binding domain"/>
    <property type="match status" value="1"/>
</dbReference>
<dbReference type="InterPro" id="IPR029016">
    <property type="entry name" value="GAF-like_dom_sf"/>
</dbReference>
<dbReference type="PROSITE" id="PS51078">
    <property type="entry name" value="ICLR_ED"/>
    <property type="match status" value="1"/>
</dbReference>
<reference evidence="6 7" key="1">
    <citation type="submission" date="2016-10" db="EMBL/GenBank/DDBJ databases">
        <authorList>
            <person name="de Groot N.N."/>
        </authorList>
    </citation>
    <scope>NUCLEOTIDE SEQUENCE [LARGE SCALE GENOMIC DNA]</scope>
    <source>
        <strain evidence="6 7">DSM 26424</strain>
    </source>
</reference>
<dbReference type="PROSITE" id="PS51077">
    <property type="entry name" value="HTH_ICLR"/>
    <property type="match status" value="1"/>
</dbReference>
<dbReference type="InterPro" id="IPR050707">
    <property type="entry name" value="HTH_MetabolicPath_Reg"/>
</dbReference>
<keyword evidence="1" id="KW-0805">Transcription regulation</keyword>
<proteinExistence type="predicted"/>
<evidence type="ECO:0000256" key="3">
    <source>
        <dbReference type="ARBA" id="ARBA00023163"/>
    </source>
</evidence>
<keyword evidence="7" id="KW-1185">Reference proteome</keyword>
<dbReference type="AlphaFoldDB" id="A0A1G8KEP3"/>
<dbReference type="PANTHER" id="PTHR30136:SF34">
    <property type="entry name" value="TRANSCRIPTIONAL REGULATOR"/>
    <property type="match status" value="1"/>
</dbReference>
<dbReference type="GO" id="GO:0046278">
    <property type="term" value="P:3,4-dihydroxybenzoate metabolic process"/>
    <property type="evidence" value="ECO:0007669"/>
    <property type="project" value="InterPro"/>
</dbReference>
<feature type="domain" description="HTH iclR-type" evidence="4">
    <location>
        <begin position="22"/>
        <end position="82"/>
    </location>
</feature>
<evidence type="ECO:0000256" key="2">
    <source>
        <dbReference type="ARBA" id="ARBA00023125"/>
    </source>
</evidence>
<keyword evidence="2" id="KW-0238">DNA-binding</keyword>
<dbReference type="InterPro" id="IPR036388">
    <property type="entry name" value="WH-like_DNA-bd_sf"/>
</dbReference>
<dbReference type="SUPFAM" id="SSF55781">
    <property type="entry name" value="GAF domain-like"/>
    <property type="match status" value="1"/>
</dbReference>
<dbReference type="InterPro" id="IPR014757">
    <property type="entry name" value="Tscrpt_reg_IclR_C"/>
</dbReference>
<protein>
    <submittedName>
        <fullName evidence="6">Transcriptional regulator, IclR family</fullName>
    </submittedName>
</protein>
<name>A0A1G8KEP3_9RHOB</name>
<sequence>MLIFVHAADNFVRMLNKPTDHIASLAKGLRLIECFGPDTPRLSIAQAAAASGLDRATARRVLLTLHREGYAEYDGKFFTLTPRILRLGMAALASLPLSQIVQPWLDQLSEGIGQSCSVALLDETEIVYIARAAQKRVMSIGLMPGSRLPAFCTSMGRVLLAALPRDQARALVEASDLAPRTAFSASDPDEIMARIDQVRAQGYALIDQEVELGLRSVAVPLIDGRDRVVAALNTGMAATQDRVDLLADLYLPRLRKVQAGLRRVL</sequence>
<organism evidence="6 7">
    <name type="scientific">Salipiger marinus</name>
    <dbReference type="NCBI Taxonomy" id="555512"/>
    <lineage>
        <taxon>Bacteria</taxon>
        <taxon>Pseudomonadati</taxon>
        <taxon>Pseudomonadota</taxon>
        <taxon>Alphaproteobacteria</taxon>
        <taxon>Rhodobacterales</taxon>
        <taxon>Roseobacteraceae</taxon>
        <taxon>Salipiger</taxon>
    </lineage>
</organism>
<evidence type="ECO:0000313" key="7">
    <source>
        <dbReference type="Proteomes" id="UP000199093"/>
    </source>
</evidence>
<evidence type="ECO:0000313" key="6">
    <source>
        <dbReference type="EMBL" id="SDI41892.1"/>
    </source>
</evidence>
<dbReference type="Proteomes" id="UP000199093">
    <property type="component" value="Unassembled WGS sequence"/>
</dbReference>
<dbReference type="EMBL" id="FNEJ01000004">
    <property type="protein sequence ID" value="SDI41892.1"/>
    <property type="molecule type" value="Genomic_DNA"/>
</dbReference>
<dbReference type="InterPro" id="IPR036390">
    <property type="entry name" value="WH_DNA-bd_sf"/>
</dbReference>
<evidence type="ECO:0000259" key="5">
    <source>
        <dbReference type="PROSITE" id="PS51078"/>
    </source>
</evidence>
<dbReference type="Pfam" id="PF01614">
    <property type="entry name" value="IclR_C"/>
    <property type="match status" value="1"/>
</dbReference>
<dbReference type="NCBIfam" id="TIGR02431">
    <property type="entry name" value="pcaR_pcaU"/>
    <property type="match status" value="1"/>
</dbReference>
<dbReference type="SMART" id="SM00346">
    <property type="entry name" value="HTH_ICLR"/>
    <property type="match status" value="1"/>
</dbReference>
<feature type="domain" description="IclR-ED" evidence="5">
    <location>
        <begin position="83"/>
        <end position="265"/>
    </location>
</feature>
<dbReference type="Gene3D" id="3.30.450.40">
    <property type="match status" value="1"/>
</dbReference>
<dbReference type="InterPro" id="IPR012794">
    <property type="entry name" value="PcaR_PcaU"/>
</dbReference>
<gene>
    <name evidence="6" type="ORF">SAMN04487993_1004210</name>
</gene>
<dbReference type="STRING" id="555512.SAMN04487993_1004210"/>
<dbReference type="GO" id="GO:0045893">
    <property type="term" value="P:positive regulation of DNA-templated transcription"/>
    <property type="evidence" value="ECO:0007669"/>
    <property type="project" value="InterPro"/>
</dbReference>
<dbReference type="GO" id="GO:0003677">
    <property type="term" value="F:DNA binding"/>
    <property type="evidence" value="ECO:0007669"/>
    <property type="project" value="UniProtKB-KW"/>
</dbReference>
<dbReference type="GO" id="GO:0045892">
    <property type="term" value="P:negative regulation of DNA-templated transcription"/>
    <property type="evidence" value="ECO:0007669"/>
    <property type="project" value="TreeGrafter"/>
</dbReference>